<evidence type="ECO:0000313" key="3">
    <source>
        <dbReference type="Proteomes" id="UP000056322"/>
    </source>
</evidence>
<proteinExistence type="predicted"/>
<keyword evidence="1" id="KW-1133">Transmembrane helix</keyword>
<dbReference type="RefSeq" id="WP_171816516.1">
    <property type="nucleotide sequence ID" value="NZ_LN794158.1"/>
</dbReference>
<dbReference type="Proteomes" id="UP000056322">
    <property type="component" value="Chromosome 1"/>
</dbReference>
<dbReference type="AlphaFoldDB" id="A0A0B7IW84"/>
<reference evidence="3" key="1">
    <citation type="submission" date="2014-12" db="EMBL/GenBank/DDBJ databases">
        <authorList>
            <person name="Salcher M.M."/>
        </authorList>
    </citation>
    <scope>NUCLEOTIDE SEQUENCE [LARGE SCALE GENOMIC DNA]</scope>
    <source>
        <strain evidence="3">MMS-10A-171</strain>
    </source>
</reference>
<evidence type="ECO:0000313" key="2">
    <source>
        <dbReference type="EMBL" id="CEN56491.1"/>
    </source>
</evidence>
<dbReference type="STRING" id="1581680.BN1209_1454"/>
<organism evidence="2 3">
    <name type="scientific">Candidatus Methylopumilus turicensis</name>
    <dbReference type="NCBI Taxonomy" id="1581680"/>
    <lineage>
        <taxon>Bacteria</taxon>
        <taxon>Pseudomonadati</taxon>
        <taxon>Pseudomonadota</taxon>
        <taxon>Betaproteobacteria</taxon>
        <taxon>Nitrosomonadales</taxon>
        <taxon>Methylophilaceae</taxon>
        <taxon>Candidatus Methylopumilus</taxon>
    </lineage>
</organism>
<name>A0A0B7IW84_9PROT</name>
<evidence type="ECO:0008006" key="4">
    <source>
        <dbReference type="Google" id="ProtNLM"/>
    </source>
</evidence>
<accession>A0A0B7IW84</accession>
<gene>
    <name evidence="2" type="ORF">BN1209_1454</name>
</gene>
<evidence type="ECO:0000256" key="1">
    <source>
        <dbReference type="SAM" id="Phobius"/>
    </source>
</evidence>
<dbReference type="KEGG" id="mbac:BN1209_1454"/>
<feature type="transmembrane region" description="Helical" evidence="1">
    <location>
        <begin position="65"/>
        <end position="82"/>
    </location>
</feature>
<feature type="transmembrane region" description="Helical" evidence="1">
    <location>
        <begin position="20"/>
        <end position="53"/>
    </location>
</feature>
<protein>
    <recommendedName>
        <fullName evidence="4">Mercuric transport protein MerT</fullName>
    </recommendedName>
</protein>
<feature type="transmembrane region" description="Helical" evidence="1">
    <location>
        <begin position="108"/>
        <end position="131"/>
    </location>
</feature>
<keyword evidence="3" id="KW-1185">Reference proteome</keyword>
<dbReference type="EMBL" id="LN794158">
    <property type="protein sequence ID" value="CEN56491.1"/>
    <property type="molecule type" value="Genomic_DNA"/>
</dbReference>
<dbReference type="HOGENOM" id="CLU_144740_0_0_4"/>
<keyword evidence="1" id="KW-0812">Transmembrane</keyword>
<sequence length="132" mass="14338">MTVNSQLLSMKKVLAVNWLILFTSSATLICCAIPALLVSLGLGAVLIGLVSNVPQLIWISEHKPLVFGIAGTLLLLAGLMQWRSSKLPCPADKQLAQACMKARKMSNVIYGISLLFFAVGSWFAFVAPYWLD</sequence>
<keyword evidence="1" id="KW-0472">Membrane</keyword>